<keyword evidence="1" id="KW-1185">Reference proteome</keyword>
<proteinExistence type="predicted"/>
<dbReference type="Proteomes" id="UP000694863">
    <property type="component" value="Unplaced"/>
</dbReference>
<protein>
    <submittedName>
        <fullName evidence="2">Kinesin-like protein KIF25</fullName>
    </submittedName>
</protein>
<organism evidence="1 2">
    <name type="scientific">Echinops telfairi</name>
    <name type="common">Lesser hedgehog tenrec</name>
    <dbReference type="NCBI Taxonomy" id="9371"/>
    <lineage>
        <taxon>Eukaryota</taxon>
        <taxon>Metazoa</taxon>
        <taxon>Chordata</taxon>
        <taxon>Craniata</taxon>
        <taxon>Vertebrata</taxon>
        <taxon>Euteleostomi</taxon>
        <taxon>Mammalia</taxon>
        <taxon>Eutheria</taxon>
        <taxon>Afrotheria</taxon>
        <taxon>Tenrecidae</taxon>
        <taxon>Tenrecinae</taxon>
        <taxon>Echinops</taxon>
    </lineage>
</organism>
<reference evidence="2" key="1">
    <citation type="submission" date="2025-08" db="UniProtKB">
        <authorList>
            <consortium name="RefSeq"/>
        </authorList>
    </citation>
    <scope>IDENTIFICATION</scope>
</reference>
<accession>A0AC55DFE2</accession>
<dbReference type="RefSeq" id="XP_045150471.1">
    <property type="nucleotide sequence ID" value="XM_045294536.1"/>
</dbReference>
<gene>
    <name evidence="2" type="primary">KIF25</name>
</gene>
<sequence>MLVVEVLVMMMKVIVVMVMVELRGSIRVHCRIRPLLPFDSSFDDPGQPHSSVSGTVVHAVDDETLWVKCSRPGHPPVDKTYSFERVYGPAEGQDAVFEDVRPLLMSLLDGYNVCVMAHGQTGSGKSHTMLGPSPAVGAAPPAGARRDLGVIPQAAEELFRLLSENPPRKPAAEVSIVEVYNNEVFDLLTRDKAPASRTQREGKALVGATRQMVHSAAEFMSLVAGSLHLRVRHPTLVHADSSRSHLIITVTLPVATSPGSSGHPPDHPPGYVPTCPSPRPLVREKQRAVSPVFPPGLGFGGPSALLEQACTQLQFVDLAGSECAGVSGVTGPALREASCINRSLAALGDVLGALWEHRGHIPYRNSRLTHLLKDGIGGDAKLLLVLCVSPCPEHLVSTLQTLSFGARARQVQWGSAGSRGPRKPT</sequence>
<evidence type="ECO:0000313" key="1">
    <source>
        <dbReference type="Proteomes" id="UP000694863"/>
    </source>
</evidence>
<evidence type="ECO:0000313" key="2">
    <source>
        <dbReference type="RefSeq" id="XP_045150471.1"/>
    </source>
</evidence>
<name>A0AC55DFE2_ECHTE</name>